<organism evidence="26 27">
    <name type="scientific">Plasmodium ovale curtisi</name>
    <dbReference type="NCBI Taxonomy" id="864141"/>
    <lineage>
        <taxon>Eukaryota</taxon>
        <taxon>Sar</taxon>
        <taxon>Alveolata</taxon>
        <taxon>Apicomplexa</taxon>
        <taxon>Aconoidasida</taxon>
        <taxon>Haemosporida</taxon>
        <taxon>Plasmodiidae</taxon>
        <taxon>Plasmodium</taxon>
        <taxon>Plasmodium (Plasmodium)</taxon>
    </lineage>
</organism>
<evidence type="ECO:0000256" key="13">
    <source>
        <dbReference type="ARBA" id="ARBA00022887"/>
    </source>
</evidence>
<evidence type="ECO:0000259" key="24">
    <source>
        <dbReference type="Pfam" id="PF04566"/>
    </source>
</evidence>
<dbReference type="FunFam" id="3.90.1070.20:FF:000002">
    <property type="entry name" value="DNA-directed RNA polymerase subunit beta"/>
    <property type="match status" value="1"/>
</dbReference>
<feature type="domain" description="RNA polymerase beta subunit protrusion" evidence="22">
    <location>
        <begin position="32"/>
        <end position="448"/>
    </location>
</feature>
<keyword evidence="8 17" id="KW-0808">Transferase</keyword>
<keyword evidence="14 17" id="KW-0804">Transcription</keyword>
<evidence type="ECO:0000256" key="15">
    <source>
        <dbReference type="ARBA" id="ARBA00026088"/>
    </source>
</evidence>
<keyword evidence="9 17" id="KW-0548">Nucleotidyltransferase</keyword>
<proteinExistence type="inferred from homology"/>
<keyword evidence="10" id="KW-0479">Metal-binding</keyword>
<keyword evidence="7" id="KW-0934">Plastid</keyword>
<dbReference type="NCBIfam" id="NF007175">
    <property type="entry name" value="PRK09606.1"/>
    <property type="match status" value="1"/>
</dbReference>
<evidence type="ECO:0000256" key="12">
    <source>
        <dbReference type="ARBA" id="ARBA00022833"/>
    </source>
</evidence>
<evidence type="ECO:0000256" key="7">
    <source>
        <dbReference type="ARBA" id="ARBA00022640"/>
    </source>
</evidence>
<evidence type="ECO:0000259" key="19">
    <source>
        <dbReference type="Pfam" id="PF00562"/>
    </source>
</evidence>
<dbReference type="InterPro" id="IPR007641">
    <property type="entry name" value="RNA_pol_Rpb2_7"/>
</dbReference>
<feature type="region of interest" description="Disordered" evidence="18">
    <location>
        <begin position="925"/>
        <end position="968"/>
    </location>
</feature>
<dbReference type="Pfam" id="PF04565">
    <property type="entry name" value="RNA_pol_Rpb2_3"/>
    <property type="match status" value="1"/>
</dbReference>
<dbReference type="PANTHER" id="PTHR20856">
    <property type="entry name" value="DNA-DIRECTED RNA POLYMERASE I SUBUNIT 2"/>
    <property type="match status" value="1"/>
</dbReference>
<feature type="domain" description="RNA polymerase Rpb2" evidence="21">
    <location>
        <begin position="203"/>
        <end position="399"/>
    </location>
</feature>
<dbReference type="EC" id="2.7.7.6" evidence="4 17"/>
<evidence type="ECO:0000256" key="8">
    <source>
        <dbReference type="ARBA" id="ARBA00022679"/>
    </source>
</evidence>
<dbReference type="InterPro" id="IPR007642">
    <property type="entry name" value="RNA_pol_Rpb2_2"/>
</dbReference>
<evidence type="ECO:0000259" key="20">
    <source>
        <dbReference type="Pfam" id="PF04560"/>
    </source>
</evidence>
<name>A0A1A8VJ89_PLAOA</name>
<comment type="similarity">
    <text evidence="3 16">Belongs to the RNA polymerase beta chain family.</text>
</comment>
<feature type="compositionally biased region" description="Low complexity" evidence="18">
    <location>
        <begin position="949"/>
        <end position="966"/>
    </location>
</feature>
<comment type="catalytic activity">
    <reaction evidence="17">
        <text>RNA(n) + a ribonucleoside 5'-triphosphate = RNA(n+1) + diphosphate</text>
        <dbReference type="Rhea" id="RHEA:21248"/>
        <dbReference type="Rhea" id="RHEA-COMP:14527"/>
        <dbReference type="Rhea" id="RHEA-COMP:17342"/>
        <dbReference type="ChEBI" id="CHEBI:33019"/>
        <dbReference type="ChEBI" id="CHEBI:61557"/>
        <dbReference type="ChEBI" id="CHEBI:140395"/>
        <dbReference type="EC" id="2.7.7.6"/>
    </reaction>
</comment>
<dbReference type="InterPro" id="IPR007645">
    <property type="entry name" value="RNA_pol_Rpb2_3"/>
</dbReference>
<dbReference type="Pfam" id="PF04561">
    <property type="entry name" value="RNA_pol_Rpb2_2"/>
    <property type="match status" value="1"/>
</dbReference>
<evidence type="ECO:0000259" key="25">
    <source>
        <dbReference type="Pfam" id="PF04567"/>
    </source>
</evidence>
<keyword evidence="6 17" id="KW-0240">DNA-directed RNA polymerase</keyword>
<evidence type="ECO:0000256" key="10">
    <source>
        <dbReference type="ARBA" id="ARBA00022723"/>
    </source>
</evidence>
<dbReference type="CDD" id="cd00653">
    <property type="entry name" value="RNA_pol_B_RPB2"/>
    <property type="match status" value="1"/>
</dbReference>
<dbReference type="Gene3D" id="3.90.1100.10">
    <property type="match status" value="2"/>
</dbReference>
<dbReference type="Pfam" id="PF04560">
    <property type="entry name" value="RNA_pol_Rpb2_7"/>
    <property type="match status" value="1"/>
</dbReference>
<dbReference type="Pfam" id="PF04563">
    <property type="entry name" value="RNA_pol_Rpb2_1"/>
    <property type="match status" value="1"/>
</dbReference>
<dbReference type="FunFam" id="2.40.270.10:FF:000006">
    <property type="entry name" value="DNA-directed RNA polymerase subunit beta"/>
    <property type="match status" value="1"/>
</dbReference>
<evidence type="ECO:0000256" key="4">
    <source>
        <dbReference type="ARBA" id="ARBA00012418"/>
    </source>
</evidence>
<dbReference type="InterPro" id="IPR007647">
    <property type="entry name" value="RNA_pol_Rpb2_5"/>
</dbReference>
<dbReference type="EMBL" id="FLQU01000084">
    <property type="protein sequence ID" value="SBS80553.1"/>
    <property type="molecule type" value="Genomic_DNA"/>
</dbReference>
<reference evidence="27" key="1">
    <citation type="submission" date="2016-05" db="EMBL/GenBank/DDBJ databases">
        <authorList>
            <person name="Naeem Raeece"/>
        </authorList>
    </citation>
    <scope>NUCLEOTIDE SEQUENCE [LARGE SCALE GENOMIC DNA]</scope>
</reference>
<evidence type="ECO:0000259" key="22">
    <source>
        <dbReference type="Pfam" id="PF04563"/>
    </source>
</evidence>
<evidence type="ECO:0000256" key="6">
    <source>
        <dbReference type="ARBA" id="ARBA00022478"/>
    </source>
</evidence>
<evidence type="ECO:0000256" key="1">
    <source>
        <dbReference type="ARBA" id="ARBA00004026"/>
    </source>
</evidence>
<evidence type="ECO:0000256" key="14">
    <source>
        <dbReference type="ARBA" id="ARBA00023163"/>
    </source>
</evidence>
<dbReference type="GO" id="GO:0006351">
    <property type="term" value="P:DNA-templated transcription"/>
    <property type="evidence" value="ECO:0007669"/>
    <property type="project" value="InterPro"/>
</dbReference>
<comment type="function">
    <text evidence="1 17">DNA-dependent RNA polymerase catalyzes the transcription of DNA into RNA using the four ribonucleoside triphosphates as substrates.</text>
</comment>
<feature type="domain" description="RNA polymerase Rpb2" evidence="23">
    <location>
        <begin position="474"/>
        <end position="538"/>
    </location>
</feature>
<feature type="domain" description="DNA-directed RNA polymerase subunit 2 hybrid-binding" evidence="19">
    <location>
        <begin position="714"/>
        <end position="883"/>
    </location>
</feature>
<evidence type="ECO:0000256" key="9">
    <source>
        <dbReference type="ARBA" id="ARBA00022695"/>
    </source>
</evidence>
<dbReference type="InterPro" id="IPR007120">
    <property type="entry name" value="DNA-dir_RNAP_su2_dom"/>
</dbReference>
<dbReference type="GO" id="GO:0003677">
    <property type="term" value="F:DNA binding"/>
    <property type="evidence" value="ECO:0007669"/>
    <property type="project" value="InterPro"/>
</dbReference>
<keyword evidence="13" id="KW-0933">Apicoplast</keyword>
<dbReference type="GO" id="GO:0008270">
    <property type="term" value="F:zinc ion binding"/>
    <property type="evidence" value="ECO:0007669"/>
    <property type="project" value="UniProtKB-KW"/>
</dbReference>
<dbReference type="PROSITE" id="PS01166">
    <property type="entry name" value="RNA_POL_BETA"/>
    <property type="match status" value="1"/>
</dbReference>
<keyword evidence="12" id="KW-0862">Zinc</keyword>
<feature type="domain" description="RNA polymerase Rpb2" evidence="24">
    <location>
        <begin position="574"/>
        <end position="634"/>
    </location>
</feature>
<evidence type="ECO:0000256" key="17">
    <source>
        <dbReference type="RuleBase" id="RU363031"/>
    </source>
</evidence>
<dbReference type="Gene3D" id="2.40.270.10">
    <property type="entry name" value="DNA-directed RNA polymerase, subunit 2, domain 6"/>
    <property type="match status" value="2"/>
</dbReference>
<protein>
    <recommendedName>
        <fullName evidence="5 17">DNA-directed RNA polymerase subunit beta</fullName>
        <ecNumber evidence="4 17">2.7.7.6</ecNumber>
    </recommendedName>
</protein>
<dbReference type="GO" id="GO:0032549">
    <property type="term" value="F:ribonucleoside binding"/>
    <property type="evidence" value="ECO:0007669"/>
    <property type="project" value="InterPro"/>
</dbReference>
<dbReference type="Pfam" id="PF04566">
    <property type="entry name" value="RNA_pol_Rpb2_4"/>
    <property type="match status" value="1"/>
</dbReference>
<comment type="subunit">
    <text evidence="15">In plastids the minimal PEP RNA polymerase catalytic core is composed of four subunits: alpha, beta, beta', and beta''. When a (nuclear-encoded) sigma factor is associated with the core the holoenzyme is formed, which can initiate transcription.</text>
</comment>
<dbReference type="InterPro" id="IPR037033">
    <property type="entry name" value="DNA-dir_RNAP_su2_hyb_sf"/>
</dbReference>
<feature type="domain" description="DNA-directed RNA polymerase subunit 2 hybrid-binding" evidence="19">
    <location>
        <begin position="981"/>
        <end position="1199"/>
    </location>
</feature>
<comment type="subcellular location">
    <subcellularLocation>
        <location evidence="2">Plastid</location>
        <location evidence="2">Apicoplast</location>
    </subcellularLocation>
</comment>
<sequence>EENATAGIAEEEEQITEEDSWVVIGSFFGSHGLVNQQIESYNDFIEYRMQEIIDEHPQIEIRPQPQYRSDKDENNNVVYSLKFGQLSLDRPFYDEKNLTNKNLWPQEARLRNLTYSSAIYIDIEQSTYVVDDITKKQVLKEKFIYERINLGRIPLMLKSMFCWTKGLPENEIADMGECAYDQGGYFIVNGGEKVLVAQERMAHNFIYVFKKKQPSKFGWVAEIRSQMERSQATSAFSVKMKTRVGSRGSGGSSSGRSGGQLVATLPYIRTEISVGILFRALGCTSDRDILQRIVYDFNDKLMINTLRETLEECIDYPTQDICLDFIGKRGPTVGASREKRILYAKELLRKEVLPHMGTGPGVESKKSYFIGYMINRLLLAELGRIKEDDRDHFGKKRLDIAGPLMASSFSTYFRKMAKDVRRVLQRQIDNNKPFDVAGAIRSCSQITQGMQYQLATGNWGKDKDGKVIRTGVAQVLNRLTYSSCLSHLRRLNTPLGREGKMAKPRQLHNTHWGMICPFETPEGQSVGLVKNLSLMCDISVGTSTNNIYEFLSEWGLESLDEVPPQLMKEKVKLFLNGKWVGCFNQIDNLIETLYELRRRCDISPEASIVRDVNSKEIKIFTDAGRAMRPLYVVKNVDGENKLKLTKEHVRNITKYPDTYNWDYLIQEGIIEYIDCEEEETTMISMFIDDLKTGTGYFNNYTHCEIHPSLILGVCASIIPFSDHNQSPRNTYQSAMGKQAMGVYVTNFNIRLDTLAHLLYYPQRPLVCTKVMEYLRFRDLPAGINAIVAIMCYTGYNQEDSLIMNQSSIDRGLFRSVFYRTYTSEEKQQGSLIIESFEKPSVRVVKGLKRGDYTKLDDDGLIAPGIRVLGDDIIIGKVSPNIEDEDDIVIQRKFPATQVHNGVSSVGGISGVGLSPGKDSFLGSSVSSNMLDTAPDSPVSDRYGGGGGPATASVASSSPTSTTLFTSGNTIGSTTNAKYGTTIVSSTVAKDEVEIPTLTISTSSVLKQYKKDCSLSLRSNENGVIDTVMLSSNSRGNKFAKVKVRSVRIPQIGDKFASRHGQKGTIGITYRTEDMPFSCDGTFPDIIMNPHAVPSRMTIGHLVECLAGKVAAIEGGEGDATPFSKITVQEISQRLHKLGYEKYGNDILYNGHNGRMLKSKIFIGPTYYQRLKHMVEDKIHARSRGPLTMITRQPTEGRSRDGGLRFGEMERDCMISHGSAKMLKERLFEESDAYRVHVCDNCGLCCIADVNKNAYECTVCNSKTTISQIYLPYACKLLFQELMTMAIYPKLVLEDM</sequence>
<feature type="domain" description="RNA polymerase Rpb2" evidence="20">
    <location>
        <begin position="1201"/>
        <end position="1292"/>
    </location>
</feature>
<evidence type="ECO:0000256" key="2">
    <source>
        <dbReference type="ARBA" id="ARBA00004467"/>
    </source>
</evidence>
<dbReference type="Proteomes" id="UP000078560">
    <property type="component" value="Unassembled WGS sequence"/>
</dbReference>
<gene>
    <name evidence="26" type="ORF">POVCU2_0005920</name>
</gene>
<dbReference type="Pfam" id="PF00562">
    <property type="entry name" value="RNA_pol_Rpb2_6"/>
    <property type="match status" value="2"/>
</dbReference>
<dbReference type="InterPro" id="IPR015712">
    <property type="entry name" value="DNA-dir_RNA_pol_su2"/>
</dbReference>
<evidence type="ECO:0000313" key="26">
    <source>
        <dbReference type="EMBL" id="SBS80553.1"/>
    </source>
</evidence>
<dbReference type="GO" id="GO:0000428">
    <property type="term" value="C:DNA-directed RNA polymerase complex"/>
    <property type="evidence" value="ECO:0007669"/>
    <property type="project" value="UniProtKB-KW"/>
</dbReference>
<dbReference type="GO" id="GO:0020011">
    <property type="term" value="C:apicoplast"/>
    <property type="evidence" value="ECO:0007669"/>
    <property type="project" value="UniProtKB-SubCell"/>
</dbReference>
<evidence type="ECO:0000259" key="21">
    <source>
        <dbReference type="Pfam" id="PF04561"/>
    </source>
</evidence>
<evidence type="ECO:0000256" key="16">
    <source>
        <dbReference type="RuleBase" id="RU000434"/>
    </source>
</evidence>
<dbReference type="GO" id="GO:0003899">
    <property type="term" value="F:DNA-directed RNA polymerase activity"/>
    <property type="evidence" value="ECO:0007669"/>
    <property type="project" value="UniProtKB-EC"/>
</dbReference>
<dbReference type="FunFam" id="3.90.1800.10:FF:000002">
    <property type="entry name" value="DNA-directed RNA polymerase subunit beta"/>
    <property type="match status" value="1"/>
</dbReference>
<evidence type="ECO:0000256" key="18">
    <source>
        <dbReference type="SAM" id="MobiDB-lite"/>
    </source>
</evidence>
<feature type="domain" description="RNA polymerase Rpb2" evidence="25">
    <location>
        <begin position="661"/>
        <end position="707"/>
    </location>
</feature>
<dbReference type="InterPro" id="IPR007646">
    <property type="entry name" value="RNA_pol_Rpb2_4"/>
</dbReference>
<feature type="non-terminal residue" evidence="26">
    <location>
        <position position="1"/>
    </location>
</feature>
<dbReference type="Pfam" id="PF04567">
    <property type="entry name" value="RNA_pol_Rpb2_5"/>
    <property type="match status" value="1"/>
</dbReference>
<keyword evidence="11" id="KW-0863">Zinc-finger</keyword>
<evidence type="ECO:0000256" key="3">
    <source>
        <dbReference type="ARBA" id="ARBA00006835"/>
    </source>
</evidence>
<dbReference type="FunFam" id="3.90.1110.10:FF:000005">
    <property type="entry name" value="DNA-directed RNA polymerase subunit beta"/>
    <property type="match status" value="1"/>
</dbReference>
<evidence type="ECO:0000313" key="27">
    <source>
        <dbReference type="Proteomes" id="UP000078560"/>
    </source>
</evidence>
<dbReference type="InterPro" id="IPR007644">
    <property type="entry name" value="RNA_pol_bsu_protrusion"/>
</dbReference>
<evidence type="ECO:0000256" key="11">
    <source>
        <dbReference type="ARBA" id="ARBA00022771"/>
    </source>
</evidence>
<dbReference type="InterPro" id="IPR007121">
    <property type="entry name" value="RNA_pol_bsu_CS"/>
</dbReference>
<accession>A0A1A8VJ89</accession>
<evidence type="ECO:0000256" key="5">
    <source>
        <dbReference type="ARBA" id="ARBA00021955"/>
    </source>
</evidence>
<dbReference type="SUPFAM" id="SSF64484">
    <property type="entry name" value="beta and beta-prime subunits of DNA dependent RNA-polymerase"/>
    <property type="match status" value="2"/>
</dbReference>
<dbReference type="Gene3D" id="3.90.1800.10">
    <property type="entry name" value="RNA polymerase alpha subunit dimerisation domain"/>
    <property type="match status" value="1"/>
</dbReference>
<evidence type="ECO:0000259" key="23">
    <source>
        <dbReference type="Pfam" id="PF04565"/>
    </source>
</evidence>